<keyword evidence="4" id="KW-1185">Reference proteome</keyword>
<feature type="compositionally biased region" description="Basic and acidic residues" evidence="2">
    <location>
        <begin position="20"/>
        <end position="29"/>
    </location>
</feature>
<protein>
    <recommendedName>
        <fullName evidence="5">Transcription factor domain-containing protein</fullName>
    </recommendedName>
</protein>
<evidence type="ECO:0008006" key="5">
    <source>
        <dbReference type="Google" id="ProtNLM"/>
    </source>
</evidence>
<evidence type="ECO:0000256" key="1">
    <source>
        <dbReference type="ARBA" id="ARBA00023242"/>
    </source>
</evidence>
<dbReference type="CDD" id="cd12148">
    <property type="entry name" value="fungal_TF_MHR"/>
    <property type="match status" value="1"/>
</dbReference>
<proteinExistence type="predicted"/>
<evidence type="ECO:0000313" key="4">
    <source>
        <dbReference type="Proteomes" id="UP001396898"/>
    </source>
</evidence>
<dbReference type="EMBL" id="JAQQWI010000007">
    <property type="protein sequence ID" value="KAK8026505.1"/>
    <property type="molecule type" value="Genomic_DNA"/>
</dbReference>
<name>A0ABR1S531_9PEZI</name>
<evidence type="ECO:0000256" key="2">
    <source>
        <dbReference type="SAM" id="MobiDB-lite"/>
    </source>
</evidence>
<dbReference type="InterPro" id="IPR001138">
    <property type="entry name" value="Zn2Cys6_DnaBD"/>
</dbReference>
<dbReference type="PANTHER" id="PTHR47256">
    <property type="entry name" value="ZN(II)2CYS6 TRANSCRIPTION FACTOR (EUROFUNG)-RELATED"/>
    <property type="match status" value="1"/>
</dbReference>
<dbReference type="Proteomes" id="UP001396898">
    <property type="component" value="Unassembled WGS sequence"/>
</dbReference>
<feature type="compositionally biased region" description="Low complexity" evidence="2">
    <location>
        <begin position="1"/>
        <end position="19"/>
    </location>
</feature>
<sequence length="669" mass="75623">MPRPQTQLPRLLPRPSQARPAEEDPPEQRPRKRQLVVQACESCDGVRPRCARCAKRGDVCEWAPEKHAHGREDAKYRGVVELLRERSQAESAQVLQRIREADSLQGAVNTIAEAQLLLGAAPTAAPWHNEHAPLQRSPAPQSFQRPTRRRLGSPYDDDSFMFEKQFMVDAKDRYLNNDMFVDLPSQDLPLSRWTHVSNDDRLMNHLLRMLFTWDNIVERTLYRPILEEDIASMNPTSAGDNCRSFCTRFLISALLAASCLYTMDPTTFKDPGNSMTRGQRWADEASALLAEIDKPSIPLIQGLLALFVYEGNLGQGAKALPYLMRAEEVYGALNKEKTLRSRAGVDEARAQRERQAVCWCMWGFYCCEWRGTQALGLRKPARRPCFPKVWREPDFPMSLPDSKDYWWSRYPMSIQMQRSMKVETREADAALSEIVEETLDFIYPSEDGVPPVANPQRALELYRAIVDWRFSCPSRIRLEEAVLPSAILLHVAAELMLTAILRPFAQTSRAQFGASFDPRERCLVHAHSMVSAIWAFRAFAHVRFEYWLTHPLGWAAYLVVGGGLDDDAAPAQMDTLARACQCLHEMRAHLPLVVDVLCGVQAAFKRCGRPVPAFLGRYFDAGLRHRRDGLMHRAVAPLLPGAAEGERAASGAELQLQELLDGLDDMGID</sequence>
<evidence type="ECO:0000313" key="3">
    <source>
        <dbReference type="EMBL" id="KAK8026505.1"/>
    </source>
</evidence>
<organism evidence="3 4">
    <name type="scientific">Apiospora marii</name>
    <dbReference type="NCBI Taxonomy" id="335849"/>
    <lineage>
        <taxon>Eukaryota</taxon>
        <taxon>Fungi</taxon>
        <taxon>Dikarya</taxon>
        <taxon>Ascomycota</taxon>
        <taxon>Pezizomycotina</taxon>
        <taxon>Sordariomycetes</taxon>
        <taxon>Xylariomycetidae</taxon>
        <taxon>Amphisphaeriales</taxon>
        <taxon>Apiosporaceae</taxon>
        <taxon>Apiospora</taxon>
    </lineage>
</organism>
<dbReference type="InterPro" id="IPR036864">
    <property type="entry name" value="Zn2-C6_fun-type_DNA-bd_sf"/>
</dbReference>
<keyword evidence="1" id="KW-0539">Nucleus</keyword>
<comment type="caution">
    <text evidence="3">The sequence shown here is derived from an EMBL/GenBank/DDBJ whole genome shotgun (WGS) entry which is preliminary data.</text>
</comment>
<gene>
    <name evidence="3" type="ORF">PG991_003561</name>
</gene>
<reference evidence="3 4" key="1">
    <citation type="submission" date="2023-01" db="EMBL/GenBank/DDBJ databases">
        <title>Analysis of 21 Apiospora genomes using comparative genomics revels a genus with tremendous synthesis potential of carbohydrate active enzymes and secondary metabolites.</title>
        <authorList>
            <person name="Sorensen T."/>
        </authorList>
    </citation>
    <scope>NUCLEOTIDE SEQUENCE [LARGE SCALE GENOMIC DNA]</scope>
    <source>
        <strain evidence="3 4">CBS 20057</strain>
    </source>
</reference>
<dbReference type="PANTHER" id="PTHR47256:SF1">
    <property type="entry name" value="ZN(II)2CYS6 TRANSCRIPTION FACTOR (EUROFUNG)"/>
    <property type="match status" value="1"/>
</dbReference>
<dbReference type="InterPro" id="IPR053187">
    <property type="entry name" value="Notoamide_regulator"/>
</dbReference>
<dbReference type="CDD" id="cd00067">
    <property type="entry name" value="GAL4"/>
    <property type="match status" value="1"/>
</dbReference>
<accession>A0ABR1S531</accession>
<feature type="region of interest" description="Disordered" evidence="2">
    <location>
        <begin position="1"/>
        <end position="33"/>
    </location>
</feature>
<dbReference type="Gene3D" id="4.10.240.10">
    <property type="entry name" value="Zn(2)-C6 fungal-type DNA-binding domain"/>
    <property type="match status" value="1"/>
</dbReference>